<comment type="caution">
    <text evidence="2">The sequence shown here is derived from an EMBL/GenBank/DDBJ whole genome shotgun (WGS) entry which is preliminary data.</text>
</comment>
<evidence type="ECO:0000313" key="3">
    <source>
        <dbReference type="Proteomes" id="UP000186922"/>
    </source>
</evidence>
<reference evidence="2 3" key="1">
    <citation type="journal article" date="2016" name="Nat. Commun.">
        <title>Extremotolerant tardigrade genome and improved radiotolerance of human cultured cells by tardigrade-unique protein.</title>
        <authorList>
            <person name="Hashimoto T."/>
            <person name="Horikawa D.D."/>
            <person name="Saito Y."/>
            <person name="Kuwahara H."/>
            <person name="Kozuka-Hata H."/>
            <person name="Shin-I T."/>
            <person name="Minakuchi Y."/>
            <person name="Ohishi K."/>
            <person name="Motoyama A."/>
            <person name="Aizu T."/>
            <person name="Enomoto A."/>
            <person name="Kondo K."/>
            <person name="Tanaka S."/>
            <person name="Hara Y."/>
            <person name="Koshikawa S."/>
            <person name="Sagara H."/>
            <person name="Miura T."/>
            <person name="Yokobori S."/>
            <person name="Miyagawa K."/>
            <person name="Suzuki Y."/>
            <person name="Kubo T."/>
            <person name="Oyama M."/>
            <person name="Kohara Y."/>
            <person name="Fujiyama A."/>
            <person name="Arakawa K."/>
            <person name="Katayama T."/>
            <person name="Toyoda A."/>
            <person name="Kunieda T."/>
        </authorList>
    </citation>
    <scope>NUCLEOTIDE SEQUENCE [LARGE SCALE GENOMIC DNA]</scope>
    <source>
        <strain evidence="2 3">YOKOZUNA-1</strain>
    </source>
</reference>
<feature type="signal peptide" evidence="1">
    <location>
        <begin position="1"/>
        <end position="24"/>
    </location>
</feature>
<proteinExistence type="predicted"/>
<dbReference type="EMBL" id="BDGG01000006">
    <property type="protein sequence ID" value="GAV00894.1"/>
    <property type="molecule type" value="Genomic_DNA"/>
</dbReference>
<sequence length="330" mass="35594">MQTTLFRTVATIVVITGSTRGISAITCYMCDTQKTGVTTVVPTAFRNQKTCANPDAASLSKFAVDCDSFHVNFTSCESGFTFATDGKTVIRTYRDCMNADGRAKVRIQDGLCHTYSYPPGLQYVCACSGDKCNSENGVGSTSAEHSLLYGTVNGLSAALLEAEIEVTKDNVHKADLDRSIMKAALKFENSTANVTILTAQKVVLEATLANKTALVLVAFNKVNATGDPKNRAAWGNAEAEKNAADKALTAKVFELTEAQETMRIAKDAAERAIQDEEDWKKGKADKRAAYKAAADAAFKIATAKIPGEPLNMFRQILDVALTRIDNQTSW</sequence>
<dbReference type="Proteomes" id="UP000186922">
    <property type="component" value="Unassembled WGS sequence"/>
</dbReference>
<gene>
    <name evidence="2" type="primary">RvY_11681</name>
    <name evidence="2" type="synonym">RvY_11681.1</name>
    <name evidence="2" type="ORF">RvY_11681-1</name>
</gene>
<keyword evidence="3" id="KW-1185">Reference proteome</keyword>
<accession>A0A1D1VPN4</accession>
<protein>
    <recommendedName>
        <fullName evidence="4">Protein quiver</fullName>
    </recommendedName>
</protein>
<keyword evidence="1" id="KW-0732">Signal</keyword>
<evidence type="ECO:0000313" key="2">
    <source>
        <dbReference type="EMBL" id="GAV00894.1"/>
    </source>
</evidence>
<dbReference type="AlphaFoldDB" id="A0A1D1VPN4"/>
<evidence type="ECO:0008006" key="4">
    <source>
        <dbReference type="Google" id="ProtNLM"/>
    </source>
</evidence>
<feature type="chain" id="PRO_5008898708" description="Protein quiver" evidence="1">
    <location>
        <begin position="25"/>
        <end position="330"/>
    </location>
</feature>
<evidence type="ECO:0000256" key="1">
    <source>
        <dbReference type="SAM" id="SignalP"/>
    </source>
</evidence>
<name>A0A1D1VPN4_RAMVA</name>
<organism evidence="2 3">
    <name type="scientific">Ramazzottius varieornatus</name>
    <name type="common">Water bear</name>
    <name type="synonym">Tardigrade</name>
    <dbReference type="NCBI Taxonomy" id="947166"/>
    <lineage>
        <taxon>Eukaryota</taxon>
        <taxon>Metazoa</taxon>
        <taxon>Ecdysozoa</taxon>
        <taxon>Tardigrada</taxon>
        <taxon>Eutardigrada</taxon>
        <taxon>Parachela</taxon>
        <taxon>Hypsibioidea</taxon>
        <taxon>Ramazzottiidae</taxon>
        <taxon>Ramazzottius</taxon>
    </lineage>
</organism>